<organism evidence="11 12">
    <name type="scientific">Cerrena zonata</name>
    <dbReference type="NCBI Taxonomy" id="2478898"/>
    <lineage>
        <taxon>Eukaryota</taxon>
        <taxon>Fungi</taxon>
        <taxon>Dikarya</taxon>
        <taxon>Basidiomycota</taxon>
        <taxon>Agaricomycotina</taxon>
        <taxon>Agaricomycetes</taxon>
        <taxon>Polyporales</taxon>
        <taxon>Cerrenaceae</taxon>
        <taxon>Cerrena</taxon>
    </lineage>
</organism>
<evidence type="ECO:0000313" key="12">
    <source>
        <dbReference type="Proteomes" id="UP001385951"/>
    </source>
</evidence>
<dbReference type="InterPro" id="IPR000938">
    <property type="entry name" value="CAP-Gly_domain"/>
</dbReference>
<reference evidence="11 12" key="1">
    <citation type="submission" date="2022-09" db="EMBL/GenBank/DDBJ databases">
        <authorList>
            <person name="Palmer J.M."/>
        </authorList>
    </citation>
    <scope>NUCLEOTIDE SEQUENCE [LARGE SCALE GENOMIC DNA]</scope>
    <source>
        <strain evidence="11 12">DSM 7382</strain>
    </source>
</reference>
<dbReference type="Proteomes" id="UP001385951">
    <property type="component" value="Unassembled WGS sequence"/>
</dbReference>
<evidence type="ECO:0000256" key="6">
    <source>
        <dbReference type="ARBA" id="ARBA00023054"/>
    </source>
</evidence>
<feature type="compositionally biased region" description="Low complexity" evidence="9">
    <location>
        <begin position="105"/>
        <end position="125"/>
    </location>
</feature>
<accession>A0AAW0G4T6</accession>
<gene>
    <name evidence="11" type="ORF">QCA50_010137</name>
</gene>
<name>A0AAW0G4T6_9APHY</name>
<feature type="domain" description="CAP-Gly" evidence="10">
    <location>
        <begin position="25"/>
        <end position="67"/>
    </location>
</feature>
<comment type="caution">
    <text evidence="11">The sequence shown here is derived from an EMBL/GenBank/DDBJ whole genome shotgun (WGS) entry which is preliminary data.</text>
</comment>
<keyword evidence="6 8" id="KW-0175">Coiled coil</keyword>
<feature type="coiled-coil region" evidence="8">
    <location>
        <begin position="552"/>
        <end position="579"/>
    </location>
</feature>
<dbReference type="EMBL" id="JASBNA010000016">
    <property type="protein sequence ID" value="KAK7686537.1"/>
    <property type="molecule type" value="Genomic_DNA"/>
</dbReference>
<dbReference type="PROSITE" id="PS00845">
    <property type="entry name" value="CAP_GLY_1"/>
    <property type="match status" value="1"/>
</dbReference>
<keyword evidence="4" id="KW-0493">Microtubule</keyword>
<dbReference type="SMART" id="SM01052">
    <property type="entry name" value="CAP_GLY"/>
    <property type="match status" value="1"/>
</dbReference>
<keyword evidence="3" id="KW-0963">Cytoplasm</keyword>
<dbReference type="Pfam" id="PF01302">
    <property type="entry name" value="CAP_GLY"/>
    <property type="match status" value="1"/>
</dbReference>
<comment type="similarity">
    <text evidence="2">Belongs to the dynactin 150 kDa subunit family.</text>
</comment>
<evidence type="ECO:0000256" key="3">
    <source>
        <dbReference type="ARBA" id="ARBA00022490"/>
    </source>
</evidence>
<feature type="region of interest" description="Disordered" evidence="9">
    <location>
        <begin position="73"/>
        <end position="244"/>
    </location>
</feature>
<feature type="compositionally biased region" description="Low complexity" evidence="9">
    <location>
        <begin position="204"/>
        <end position="221"/>
    </location>
</feature>
<comment type="subcellular location">
    <subcellularLocation>
        <location evidence="1">Cytoplasm</location>
        <location evidence="1">Cytoskeleton</location>
    </subcellularLocation>
</comment>
<keyword evidence="7" id="KW-0206">Cytoskeleton</keyword>
<keyword evidence="5" id="KW-0243">Dynein</keyword>
<dbReference type="InterPro" id="IPR036859">
    <property type="entry name" value="CAP-Gly_dom_sf"/>
</dbReference>
<dbReference type="GO" id="GO:0030286">
    <property type="term" value="C:dynein complex"/>
    <property type="evidence" value="ECO:0007669"/>
    <property type="project" value="UniProtKB-KW"/>
</dbReference>
<feature type="region of interest" description="Disordered" evidence="9">
    <location>
        <begin position="1201"/>
        <end position="1222"/>
    </location>
</feature>
<protein>
    <recommendedName>
        <fullName evidence="10">CAP-Gly domain-containing protein</fullName>
    </recommendedName>
</protein>
<feature type="compositionally biased region" description="Pro residues" evidence="9">
    <location>
        <begin position="77"/>
        <end position="90"/>
    </location>
</feature>
<dbReference type="SUPFAM" id="SSF74924">
    <property type="entry name" value="Cap-Gly domain"/>
    <property type="match status" value="1"/>
</dbReference>
<feature type="coiled-coil region" evidence="8">
    <location>
        <begin position="295"/>
        <end position="526"/>
    </location>
</feature>
<keyword evidence="12" id="KW-1185">Reference proteome</keyword>
<evidence type="ECO:0000256" key="8">
    <source>
        <dbReference type="SAM" id="Coils"/>
    </source>
</evidence>
<dbReference type="InterPro" id="IPR022157">
    <property type="entry name" value="Dynactin"/>
</dbReference>
<dbReference type="GO" id="GO:0005874">
    <property type="term" value="C:microtubule"/>
    <property type="evidence" value="ECO:0007669"/>
    <property type="project" value="UniProtKB-KW"/>
</dbReference>
<sequence length="1257" mass="140354">MPPLEITLGARVSVPAGRGTVRFFGQTSFSPGKWVGIELYEGEGKNDGVVQGIKYFSCKPNHGIFVKPSQVKVIPNEPEPSPTLAPPPVLQRPALGHQRTPSLTASRSASQRSAGSNSSRSGSPSKPAPSKPPAINITNGTPPRAARFGSPTKRSPSISLQGRPSTSRQNSLHAEATSPIVLKRPNFEQAEPSKPFPPSPKVLSPQGSRSPAQPSQPAHPSLLRRVSTPPPPPPEPELDIAPTRPVTPIVVQDDSEVQELRAKIRVLEAKRGDDSRHIRELETRLTEAETFVALRPKLQAKLASLQKDLTESKRELADAQQLSQLAEGRIVDAQEQLEMAMLDKEMAEERAEVAEADLEEMTEKLAMVQVELDVLREGGTSEGGNANAVTGSLAYIQLEKQNERLKEALVRLRDLSQETEHEQRKRIAEMEKDFSGFDDMQGQYESTLIKLTNAEIQIEDLKLQLDDALGAEEMLVQLTERNLMLGEKIEEMRITIEDLESLKELNDELEENHVETEKAMQEDLNARDTEIFEQSQKIKALEDACQDFEGTILQFRELVLQLQSELDTLRAETQNAQYESATAASQTAAMMSLNLKLQSTASKNQARNIDLEIKRIEAREARDLLTIIQPYLPQIYVESDMDATNSYLLFQRLGSKIDLINTFVGQIHNLPDALNGPVTDVLVGICELRGRLSTLSATCKRFATILRRCNAESFLRIGKLYPDVAPMEKRIDMHIDLLQREEFRELECVSDAAKIQAQFDHLAETHFNEFDFDLGERELGYALSFDHDLEMFAASVGLIKTSVGAIMKDEDVEVELGDLDAEVEFFSPLQKLIDLSRSAKVISKKLTKRLEDLTQESSALKTHLVPQLQALNNIAPELVNFGISLAQQVMPHLSDVRSSKSAFQLATVLGFVKQIADSTVGKGLNEPATSWEAVMNFFGQVMQEANKVVPLALENENVLKITGPAPWVMRINEIKAATAINIKAERRVAQLTDELAGLARTLREKEKKIEETNVKIELMEHKMKELNKKGDEIEGYKAELVKLHKQERSYEKAMEQFQADLDTLEQENAKLKQIAASHERQPSAPDTQKPEPETLQVEGNLETSYLLEQIDALRGTVHFLRTENSYLKGQDLLREIESLPPILSFTREPTPELIPSSNADVSDSDSDEPTQPPSLRTLAAESKILYREVIKYSSSPKVVDLSLSRKKREGDDQSSKTWLPRKKTPAYQVWERKMEGEKLGRKLQGLLERTSAMASRV</sequence>
<feature type="region of interest" description="Disordered" evidence="9">
    <location>
        <begin position="1074"/>
        <end position="1094"/>
    </location>
</feature>
<dbReference type="AlphaFoldDB" id="A0AAW0G4T6"/>
<dbReference type="Gene3D" id="1.10.287.1490">
    <property type="match status" value="1"/>
</dbReference>
<evidence type="ECO:0000256" key="1">
    <source>
        <dbReference type="ARBA" id="ARBA00004245"/>
    </source>
</evidence>
<evidence type="ECO:0000256" key="2">
    <source>
        <dbReference type="ARBA" id="ARBA00011010"/>
    </source>
</evidence>
<feature type="compositionally biased region" description="Polar residues" evidence="9">
    <location>
        <begin position="152"/>
        <end position="172"/>
    </location>
</feature>
<evidence type="ECO:0000313" key="11">
    <source>
        <dbReference type="EMBL" id="KAK7686537.1"/>
    </source>
</evidence>
<evidence type="ECO:0000259" key="10">
    <source>
        <dbReference type="PROSITE" id="PS50245"/>
    </source>
</evidence>
<evidence type="ECO:0000256" key="5">
    <source>
        <dbReference type="ARBA" id="ARBA00023017"/>
    </source>
</evidence>
<dbReference type="Gene3D" id="2.30.30.190">
    <property type="entry name" value="CAP Gly-rich-like domain"/>
    <property type="match status" value="1"/>
</dbReference>
<evidence type="ECO:0000256" key="9">
    <source>
        <dbReference type="SAM" id="MobiDB-lite"/>
    </source>
</evidence>
<evidence type="ECO:0000256" key="4">
    <source>
        <dbReference type="ARBA" id="ARBA00022701"/>
    </source>
</evidence>
<feature type="region of interest" description="Disordered" evidence="9">
    <location>
        <begin position="1146"/>
        <end position="1174"/>
    </location>
</feature>
<dbReference type="PROSITE" id="PS50245">
    <property type="entry name" value="CAP_GLY_2"/>
    <property type="match status" value="1"/>
</dbReference>
<proteinExistence type="inferred from homology"/>
<dbReference type="Pfam" id="PF12455">
    <property type="entry name" value="Dynactin"/>
    <property type="match status" value="1"/>
</dbReference>
<dbReference type="PANTHER" id="PTHR18916">
    <property type="entry name" value="DYNACTIN 1-RELATED MICROTUBULE-BINDING"/>
    <property type="match status" value="1"/>
</dbReference>
<evidence type="ECO:0000256" key="7">
    <source>
        <dbReference type="ARBA" id="ARBA00023212"/>
    </source>
</evidence>